<gene>
    <name evidence="7" type="ORF">D9611_003164</name>
</gene>
<evidence type="ECO:0000256" key="5">
    <source>
        <dbReference type="ARBA" id="ARBA00023295"/>
    </source>
</evidence>
<dbReference type="Pfam" id="PF00294">
    <property type="entry name" value="PfkB"/>
    <property type="match status" value="2"/>
</dbReference>
<dbReference type="GO" id="GO:0016798">
    <property type="term" value="F:hydrolase activity, acting on glycosyl bonds"/>
    <property type="evidence" value="ECO:0007669"/>
    <property type="project" value="UniProtKB-KW"/>
</dbReference>
<keyword evidence="1" id="KW-0479">Metal-binding</keyword>
<comment type="caution">
    <text evidence="7">The sequence shown here is derived from an EMBL/GenBank/DDBJ whole genome shotgun (WGS) entry which is preliminary data.</text>
</comment>
<dbReference type="InterPro" id="IPR029056">
    <property type="entry name" value="Ribokinase-like"/>
</dbReference>
<keyword evidence="8" id="KW-1185">Reference proteome</keyword>
<feature type="domain" description="Carbohydrate kinase PfkB" evidence="6">
    <location>
        <begin position="377"/>
        <end position="549"/>
    </location>
</feature>
<keyword evidence="2" id="KW-0378">Hydrolase</keyword>
<dbReference type="PANTHER" id="PTHR42909">
    <property type="entry name" value="ZGC:136858"/>
    <property type="match status" value="1"/>
</dbReference>
<keyword evidence="3" id="KW-0464">Manganese</keyword>
<dbReference type="InterPro" id="IPR022830">
    <property type="entry name" value="Indigdn_synthA-like"/>
</dbReference>
<accession>A0A8H5FHD7</accession>
<evidence type="ECO:0000256" key="4">
    <source>
        <dbReference type="ARBA" id="ARBA00023239"/>
    </source>
</evidence>
<keyword evidence="5" id="KW-0326">Glycosidase</keyword>
<evidence type="ECO:0000256" key="3">
    <source>
        <dbReference type="ARBA" id="ARBA00023211"/>
    </source>
</evidence>
<dbReference type="SUPFAM" id="SSF53613">
    <property type="entry name" value="Ribokinase-like"/>
    <property type="match status" value="1"/>
</dbReference>
<dbReference type="PANTHER" id="PTHR42909:SF1">
    <property type="entry name" value="CARBOHYDRATE KINASE PFKB DOMAIN-CONTAINING PROTEIN"/>
    <property type="match status" value="1"/>
</dbReference>
<evidence type="ECO:0000256" key="1">
    <source>
        <dbReference type="ARBA" id="ARBA00022723"/>
    </source>
</evidence>
<feature type="domain" description="Carbohydrate kinase PfkB" evidence="6">
    <location>
        <begin position="709"/>
        <end position="774"/>
    </location>
</feature>
<dbReference type="GO" id="GO:0046872">
    <property type="term" value="F:metal ion binding"/>
    <property type="evidence" value="ECO:0007669"/>
    <property type="project" value="UniProtKB-KW"/>
</dbReference>
<keyword evidence="4" id="KW-0456">Lyase</keyword>
<reference evidence="7 8" key="1">
    <citation type="journal article" date="2020" name="ISME J.">
        <title>Uncovering the hidden diversity of litter-decomposition mechanisms in mushroom-forming fungi.</title>
        <authorList>
            <person name="Floudas D."/>
            <person name="Bentzer J."/>
            <person name="Ahren D."/>
            <person name="Johansson T."/>
            <person name="Persson P."/>
            <person name="Tunlid A."/>
        </authorList>
    </citation>
    <scope>NUCLEOTIDE SEQUENCE [LARGE SCALE GENOMIC DNA]</scope>
    <source>
        <strain evidence="7 8">CBS 175.51</strain>
    </source>
</reference>
<proteinExistence type="inferred from homology"/>
<dbReference type="Proteomes" id="UP000541558">
    <property type="component" value="Unassembled WGS sequence"/>
</dbReference>
<evidence type="ECO:0000256" key="2">
    <source>
        <dbReference type="ARBA" id="ARBA00022801"/>
    </source>
</evidence>
<evidence type="ECO:0000313" key="7">
    <source>
        <dbReference type="EMBL" id="KAF5337315.1"/>
    </source>
</evidence>
<name>A0A8H5FHD7_9AGAR</name>
<dbReference type="GO" id="GO:0004730">
    <property type="term" value="F:pseudouridylate synthase activity"/>
    <property type="evidence" value="ECO:0007669"/>
    <property type="project" value="InterPro"/>
</dbReference>
<dbReference type="OrthoDB" id="198885at2759"/>
<dbReference type="GO" id="GO:0005737">
    <property type="term" value="C:cytoplasm"/>
    <property type="evidence" value="ECO:0007669"/>
    <property type="project" value="TreeGrafter"/>
</dbReference>
<protein>
    <recommendedName>
        <fullName evidence="6">Carbohydrate kinase PfkB domain-containing protein</fullName>
    </recommendedName>
</protein>
<dbReference type="Gene3D" id="3.40.1190.20">
    <property type="match status" value="1"/>
</dbReference>
<dbReference type="InterPro" id="IPR011611">
    <property type="entry name" value="PfkB_dom"/>
</dbReference>
<dbReference type="EMBL" id="JAACJK010000057">
    <property type="protein sequence ID" value="KAF5337315.1"/>
    <property type="molecule type" value="Genomic_DNA"/>
</dbReference>
<evidence type="ECO:0000313" key="8">
    <source>
        <dbReference type="Proteomes" id="UP000541558"/>
    </source>
</evidence>
<sequence length="782" mass="84120">MLLLRPVTHTRSFAQRVLGRSIHNLKLRDAPVDIHPEVEEALAHNKPVVSLETALVTNGLPYPQSLEVPLSQEQIVRSTGAIPATIGLVGGRVKIGLEKHELERLADPSGKPVKISRRDIAAAIATGRDGGTTCSTTLIFSALAGIKVFATGGMGGVHKGGENSFDISADLQEIARCPVALVSSGVKSILDIKRTLEYLETLGVPVIPYNETRDFPAFFSPESGFKVPWSTSDPALAAKILDTHLRLGLNSGIMFPVPIPEKYRGAGQTIQNYIDQAVQESEQNGMASSGSDVTPWLLNRVRELDGGLSLESNIALLENNALVGGQIAVHYQRLQGSSSSTTYQPSVSQTAGKSSSIFQDVTSTPTASQSVAKPQPAKVVVVGCAAIDVISTGKTDVSPALALHSTIPGKVALSLGGVARNITEAATRVSSSAYPGLSPLLVAPVGKDFFGHILAEQTARLGMRNDGFVTVEDRTAVCNMVLDGQGGLIGGVADMDITNEFSFDAILPQLQAHTPEYVCFDGNLKADTLKQLVNYCHQHKIKSLFEPTSVYKTSRILPSIAARINEETTEAPISHFTPNLLELQEVFEQVKSEEYDLMARDWWWKFIDNLSLGTSFRMDLDQLARRPVDDEEPSKGKLGFLTEQGVAQMAVNLLPFFQHIWVKCGAQGVLVFMHIPPEKAALTGFASQRTNMVKRCIVAHGMKKDIVVVKHFPALKVDTVENVTGAGDSFVGTLVAGIASDNKRVYDLEGLDSLVNTAQQAAALTLQSHEAVSPLLSDLKRS</sequence>
<dbReference type="Pfam" id="PF04227">
    <property type="entry name" value="Indigoidine_A"/>
    <property type="match status" value="1"/>
</dbReference>
<evidence type="ECO:0000259" key="6">
    <source>
        <dbReference type="Pfam" id="PF00294"/>
    </source>
</evidence>
<dbReference type="AlphaFoldDB" id="A0A8H5FHD7"/>
<dbReference type="HAMAP" id="MF_01876">
    <property type="entry name" value="PsiMP_glycosidase"/>
    <property type="match status" value="1"/>
</dbReference>
<dbReference type="SUPFAM" id="SSF110581">
    <property type="entry name" value="Indigoidine synthase A-like"/>
    <property type="match status" value="1"/>
</dbReference>
<dbReference type="Gene3D" id="3.40.1790.10">
    <property type="entry name" value="Indigoidine synthase domain"/>
    <property type="match status" value="1"/>
</dbReference>
<organism evidence="7 8">
    <name type="scientific">Ephemerocybe angulata</name>
    <dbReference type="NCBI Taxonomy" id="980116"/>
    <lineage>
        <taxon>Eukaryota</taxon>
        <taxon>Fungi</taxon>
        <taxon>Dikarya</taxon>
        <taxon>Basidiomycota</taxon>
        <taxon>Agaricomycotina</taxon>
        <taxon>Agaricomycetes</taxon>
        <taxon>Agaricomycetidae</taxon>
        <taxon>Agaricales</taxon>
        <taxon>Agaricineae</taxon>
        <taxon>Psathyrellaceae</taxon>
        <taxon>Ephemerocybe</taxon>
    </lineage>
</organism>
<dbReference type="InterPro" id="IPR007342">
    <property type="entry name" value="PsuG"/>
</dbReference>